<dbReference type="InterPro" id="IPR041569">
    <property type="entry name" value="AAA_lid_3"/>
</dbReference>
<feature type="domain" description="ATPase AAA-type core" evidence="4">
    <location>
        <begin position="2"/>
        <end position="121"/>
    </location>
</feature>
<feature type="domain" description="AAA ATPase AAA+ lid" evidence="5">
    <location>
        <begin position="146"/>
        <end position="178"/>
    </location>
</feature>
<protein>
    <recommendedName>
        <fullName evidence="8">Katanin p60 ATPase-containing subunit A1</fullName>
    </recommendedName>
</protein>
<gene>
    <name evidence="6" type="ORF">TrRE_jg13485</name>
</gene>
<evidence type="ECO:0000313" key="7">
    <source>
        <dbReference type="Proteomes" id="UP001165082"/>
    </source>
</evidence>
<dbReference type="Pfam" id="PF00004">
    <property type="entry name" value="AAA"/>
    <property type="match status" value="1"/>
</dbReference>
<organism evidence="6 7">
    <name type="scientific">Triparma retinervis</name>
    <dbReference type="NCBI Taxonomy" id="2557542"/>
    <lineage>
        <taxon>Eukaryota</taxon>
        <taxon>Sar</taxon>
        <taxon>Stramenopiles</taxon>
        <taxon>Ochrophyta</taxon>
        <taxon>Bolidophyceae</taxon>
        <taxon>Parmales</taxon>
        <taxon>Triparmaceae</taxon>
        <taxon>Triparma</taxon>
    </lineage>
</organism>
<keyword evidence="7" id="KW-1185">Reference proteome</keyword>
<evidence type="ECO:0000256" key="1">
    <source>
        <dbReference type="ARBA" id="ARBA00006914"/>
    </source>
</evidence>
<dbReference type="Gene3D" id="1.10.8.60">
    <property type="match status" value="1"/>
</dbReference>
<dbReference type="PANTHER" id="PTHR23074:SF17">
    <property type="entry name" value="FIDGETIN-LIKE PROTEIN 1"/>
    <property type="match status" value="1"/>
</dbReference>
<accession>A0A9W7DNT2</accession>
<dbReference type="InterPro" id="IPR027417">
    <property type="entry name" value="P-loop_NTPase"/>
</dbReference>
<sequence>TACESGFNFFAVSASGLTSKWVGEGEKMMKALFRVARDMSPSVVFMDEVDSLLSRRKETGEHEASRRMKTEFLVQLDGVNASSSTDSSPPARVLCIACTNLPWDLDDAVLRRFARRIYVPLPSASGRRFLIHALLSKNDNNVNAADLTGIVRATEGYSASDITNLCKEASMGPLRQMSMRSLANVDKARLPKIEIGHFEKALSAVAPSVSGDLMKRYENWEGRSK</sequence>
<evidence type="ECO:0000256" key="2">
    <source>
        <dbReference type="ARBA" id="ARBA00022741"/>
    </source>
</evidence>
<keyword evidence="2" id="KW-0547">Nucleotide-binding</keyword>
<evidence type="ECO:0000256" key="3">
    <source>
        <dbReference type="ARBA" id="ARBA00022840"/>
    </source>
</evidence>
<evidence type="ECO:0000313" key="6">
    <source>
        <dbReference type="EMBL" id="GMH49833.1"/>
    </source>
</evidence>
<dbReference type="FunFam" id="1.10.8.60:FF:000022">
    <property type="entry name" value="Fidgetin like 1"/>
    <property type="match status" value="1"/>
</dbReference>
<dbReference type="AlphaFoldDB" id="A0A9W7DNT2"/>
<proteinExistence type="inferred from homology"/>
<comment type="caution">
    <text evidence="6">The sequence shown here is derived from an EMBL/GenBank/DDBJ whole genome shotgun (WGS) entry which is preliminary data.</text>
</comment>
<dbReference type="Proteomes" id="UP001165082">
    <property type="component" value="Unassembled WGS sequence"/>
</dbReference>
<dbReference type="InterPro" id="IPR050304">
    <property type="entry name" value="MT-severing_AAA_ATPase"/>
</dbReference>
<dbReference type="GO" id="GO:0016887">
    <property type="term" value="F:ATP hydrolysis activity"/>
    <property type="evidence" value="ECO:0007669"/>
    <property type="project" value="InterPro"/>
</dbReference>
<dbReference type="Pfam" id="PF17862">
    <property type="entry name" value="AAA_lid_3"/>
    <property type="match status" value="1"/>
</dbReference>
<dbReference type="InterPro" id="IPR003959">
    <property type="entry name" value="ATPase_AAA_core"/>
</dbReference>
<keyword evidence="3" id="KW-0067">ATP-binding</keyword>
<reference evidence="6" key="1">
    <citation type="submission" date="2022-07" db="EMBL/GenBank/DDBJ databases">
        <title>Genome analysis of Parmales, a sister group of diatoms, reveals the evolutionary specialization of diatoms from phago-mixotrophs to photoautotrophs.</title>
        <authorList>
            <person name="Ban H."/>
            <person name="Sato S."/>
            <person name="Yoshikawa S."/>
            <person name="Kazumasa Y."/>
            <person name="Nakamura Y."/>
            <person name="Ichinomiya M."/>
            <person name="Saitoh K."/>
            <person name="Sato N."/>
            <person name="Blanc-Mathieu R."/>
            <person name="Endo H."/>
            <person name="Kuwata A."/>
            <person name="Ogata H."/>
        </authorList>
    </citation>
    <scope>NUCLEOTIDE SEQUENCE</scope>
</reference>
<dbReference type="PANTHER" id="PTHR23074">
    <property type="entry name" value="AAA DOMAIN-CONTAINING"/>
    <property type="match status" value="1"/>
</dbReference>
<dbReference type="OrthoDB" id="29072at2759"/>
<evidence type="ECO:0000259" key="5">
    <source>
        <dbReference type="Pfam" id="PF17862"/>
    </source>
</evidence>
<comment type="similarity">
    <text evidence="1">Belongs to the AAA ATPase family.</text>
</comment>
<evidence type="ECO:0008006" key="8">
    <source>
        <dbReference type="Google" id="ProtNLM"/>
    </source>
</evidence>
<dbReference type="GO" id="GO:0005524">
    <property type="term" value="F:ATP binding"/>
    <property type="evidence" value="ECO:0007669"/>
    <property type="project" value="UniProtKB-KW"/>
</dbReference>
<dbReference type="EMBL" id="BRXZ01001926">
    <property type="protein sequence ID" value="GMH49833.1"/>
    <property type="molecule type" value="Genomic_DNA"/>
</dbReference>
<dbReference type="SUPFAM" id="SSF52540">
    <property type="entry name" value="P-loop containing nucleoside triphosphate hydrolases"/>
    <property type="match status" value="1"/>
</dbReference>
<name>A0A9W7DNT2_9STRA</name>
<feature type="non-terminal residue" evidence="6">
    <location>
        <position position="1"/>
    </location>
</feature>
<dbReference type="Gene3D" id="3.40.50.300">
    <property type="entry name" value="P-loop containing nucleotide triphosphate hydrolases"/>
    <property type="match status" value="1"/>
</dbReference>
<evidence type="ECO:0000259" key="4">
    <source>
        <dbReference type="Pfam" id="PF00004"/>
    </source>
</evidence>